<keyword evidence="8" id="KW-0460">Magnesium</keyword>
<keyword evidence="12" id="KW-0449">Lipoprotein</keyword>
<proteinExistence type="predicted"/>
<evidence type="ECO:0000256" key="1">
    <source>
        <dbReference type="ARBA" id="ARBA00001946"/>
    </source>
</evidence>
<dbReference type="PANTHER" id="PTHR30040:SF2">
    <property type="entry name" value="FAD:PROTEIN FMN TRANSFERASE"/>
    <property type="match status" value="1"/>
</dbReference>
<dbReference type="Proteomes" id="UP000236754">
    <property type="component" value="Unassembled WGS sequence"/>
</dbReference>
<evidence type="ECO:0000256" key="10">
    <source>
        <dbReference type="ARBA" id="ARBA00048540"/>
    </source>
</evidence>
<dbReference type="AlphaFoldDB" id="A0A1H6DE86"/>
<dbReference type="PANTHER" id="PTHR30040">
    <property type="entry name" value="THIAMINE BIOSYNTHESIS LIPOPROTEIN APBE"/>
    <property type="match status" value="1"/>
</dbReference>
<evidence type="ECO:0000256" key="6">
    <source>
        <dbReference type="ARBA" id="ARBA00022723"/>
    </source>
</evidence>
<reference evidence="12 13" key="1">
    <citation type="submission" date="2016-10" db="EMBL/GenBank/DDBJ databases">
        <authorList>
            <person name="de Groot N.N."/>
        </authorList>
    </citation>
    <scope>NUCLEOTIDE SEQUENCE [LARGE SCALE GENOMIC DNA]</scope>
    <source>
        <strain evidence="12 13">CGMCC 4.2023</strain>
    </source>
</reference>
<keyword evidence="7" id="KW-0274">FAD</keyword>
<keyword evidence="5" id="KW-0808">Transferase</keyword>
<evidence type="ECO:0000313" key="12">
    <source>
        <dbReference type="EMBL" id="SEG83392.1"/>
    </source>
</evidence>
<protein>
    <recommendedName>
        <fullName evidence="3">FAD:protein FMN transferase</fullName>
        <ecNumber evidence="2">2.7.1.180</ecNumber>
    </recommendedName>
    <alternativeName>
        <fullName evidence="9">Flavin transferase</fullName>
    </alternativeName>
</protein>
<dbReference type="InterPro" id="IPR003374">
    <property type="entry name" value="ApbE-like_sf"/>
</dbReference>
<comment type="cofactor">
    <cofactor evidence="1">
        <name>Mg(2+)</name>
        <dbReference type="ChEBI" id="CHEBI:18420"/>
    </cofactor>
</comment>
<dbReference type="GO" id="GO:0016740">
    <property type="term" value="F:transferase activity"/>
    <property type="evidence" value="ECO:0007669"/>
    <property type="project" value="UniProtKB-KW"/>
</dbReference>
<keyword evidence="4" id="KW-0285">Flavoprotein</keyword>
<feature type="compositionally biased region" description="Basic and acidic residues" evidence="11">
    <location>
        <begin position="16"/>
        <end position="28"/>
    </location>
</feature>
<dbReference type="InterPro" id="IPR024932">
    <property type="entry name" value="ApbE"/>
</dbReference>
<name>A0A1H6DE86_9ACTN</name>
<dbReference type="Pfam" id="PF02424">
    <property type="entry name" value="ApbE"/>
    <property type="match status" value="2"/>
</dbReference>
<accession>A0A1H6DE86</accession>
<evidence type="ECO:0000313" key="13">
    <source>
        <dbReference type="Proteomes" id="UP000236754"/>
    </source>
</evidence>
<dbReference type="Gene3D" id="3.10.520.10">
    <property type="entry name" value="ApbE-like domains"/>
    <property type="match status" value="2"/>
</dbReference>
<evidence type="ECO:0000256" key="4">
    <source>
        <dbReference type="ARBA" id="ARBA00022630"/>
    </source>
</evidence>
<evidence type="ECO:0000256" key="5">
    <source>
        <dbReference type="ARBA" id="ARBA00022679"/>
    </source>
</evidence>
<dbReference type="GO" id="GO:0046872">
    <property type="term" value="F:metal ion binding"/>
    <property type="evidence" value="ECO:0007669"/>
    <property type="project" value="UniProtKB-KW"/>
</dbReference>
<keyword evidence="6" id="KW-0479">Metal-binding</keyword>
<gene>
    <name evidence="12" type="ORF">SAMN05216223_11466</name>
</gene>
<evidence type="ECO:0000256" key="3">
    <source>
        <dbReference type="ARBA" id="ARBA00016337"/>
    </source>
</evidence>
<organism evidence="12 13">
    <name type="scientific">Actinacidiphila yanglinensis</name>
    <dbReference type="NCBI Taxonomy" id="310779"/>
    <lineage>
        <taxon>Bacteria</taxon>
        <taxon>Bacillati</taxon>
        <taxon>Actinomycetota</taxon>
        <taxon>Actinomycetes</taxon>
        <taxon>Kitasatosporales</taxon>
        <taxon>Streptomycetaceae</taxon>
        <taxon>Actinacidiphila</taxon>
    </lineage>
</organism>
<dbReference type="SUPFAM" id="SSF143631">
    <property type="entry name" value="ApbE-like"/>
    <property type="match status" value="1"/>
</dbReference>
<evidence type="ECO:0000256" key="9">
    <source>
        <dbReference type="ARBA" id="ARBA00031306"/>
    </source>
</evidence>
<evidence type="ECO:0000256" key="2">
    <source>
        <dbReference type="ARBA" id="ARBA00011955"/>
    </source>
</evidence>
<sequence>MADLADVAGVPGTDGRAGRVDRVDRADQDARADRVRRVEHTMGTVFSFDVRGGTGPRVEAALDAAVAWLHHVDEVFSPYRPESQISRLGAGTLALSKCTPEVWEVMRLCEDAERRSDGWFSARYGAGGAFDPTGLVKGWAVERAAAMLASAGAAAVCVNGGGDVQVHGGPWRIGVSDPLRKGALATVVHADGELAVATSGSAERGCHIVDPRTGRPPRAAPASLTVICRGLTEADTCATAGYAMGDLACGWLESLPGTRSFAVTADGSTWTTRGPGG</sequence>
<comment type="catalytic activity">
    <reaction evidence="10">
        <text>L-threonyl-[protein] + FAD = FMN-L-threonyl-[protein] + AMP + H(+)</text>
        <dbReference type="Rhea" id="RHEA:36847"/>
        <dbReference type="Rhea" id="RHEA-COMP:11060"/>
        <dbReference type="Rhea" id="RHEA-COMP:11061"/>
        <dbReference type="ChEBI" id="CHEBI:15378"/>
        <dbReference type="ChEBI" id="CHEBI:30013"/>
        <dbReference type="ChEBI" id="CHEBI:57692"/>
        <dbReference type="ChEBI" id="CHEBI:74257"/>
        <dbReference type="ChEBI" id="CHEBI:456215"/>
        <dbReference type="EC" id="2.7.1.180"/>
    </reaction>
</comment>
<evidence type="ECO:0000256" key="8">
    <source>
        <dbReference type="ARBA" id="ARBA00022842"/>
    </source>
</evidence>
<feature type="region of interest" description="Disordered" evidence="11">
    <location>
        <begin position="1"/>
        <end position="28"/>
    </location>
</feature>
<dbReference type="EMBL" id="FNVU01000014">
    <property type="protein sequence ID" value="SEG83392.1"/>
    <property type="molecule type" value="Genomic_DNA"/>
</dbReference>
<evidence type="ECO:0000256" key="7">
    <source>
        <dbReference type="ARBA" id="ARBA00022827"/>
    </source>
</evidence>
<evidence type="ECO:0000256" key="11">
    <source>
        <dbReference type="SAM" id="MobiDB-lite"/>
    </source>
</evidence>
<keyword evidence="13" id="KW-1185">Reference proteome</keyword>
<dbReference type="EC" id="2.7.1.180" evidence="2"/>